<dbReference type="RefSeq" id="WP_149689141.1">
    <property type="nucleotide sequence ID" value="NZ_SDPQ02000002.1"/>
</dbReference>
<dbReference type="Proteomes" id="UP000380867">
    <property type="component" value="Unassembled WGS sequence"/>
</dbReference>
<evidence type="ECO:0000313" key="1">
    <source>
        <dbReference type="EMBL" id="KAA1397694.1"/>
    </source>
</evidence>
<dbReference type="EMBL" id="SDPQ02000002">
    <property type="protein sequence ID" value="KAA1397694.1"/>
    <property type="molecule type" value="Genomic_DNA"/>
</dbReference>
<evidence type="ECO:0008006" key="3">
    <source>
        <dbReference type="Google" id="ProtNLM"/>
    </source>
</evidence>
<gene>
    <name evidence="1" type="ORF">ESP70_010085</name>
</gene>
<name>A0A5M4FEI4_9ACTN</name>
<dbReference type="AlphaFoldDB" id="A0A5M4FEI4"/>
<accession>A0A5M4FEI4</accession>
<evidence type="ECO:0000313" key="2">
    <source>
        <dbReference type="Proteomes" id="UP000380867"/>
    </source>
</evidence>
<protein>
    <recommendedName>
        <fullName evidence="3">GGDEF domain-containing protein</fullName>
    </recommendedName>
</protein>
<reference evidence="1" key="1">
    <citation type="submission" date="2019-09" db="EMBL/GenBank/DDBJ databases">
        <authorList>
            <person name="Li J."/>
        </authorList>
    </citation>
    <scope>NUCLEOTIDE SEQUENCE [LARGE SCALE GENOMIC DNA]</scope>
    <source>
        <strain evidence="1">JCM 14732</strain>
    </source>
</reference>
<comment type="caution">
    <text evidence="1">The sequence shown here is derived from an EMBL/GenBank/DDBJ whole genome shotgun (WGS) entry which is preliminary data.</text>
</comment>
<dbReference type="OrthoDB" id="4936366at2"/>
<organism evidence="1 2">
    <name type="scientific">Aeromicrobium ginsengisoli</name>
    <dbReference type="NCBI Taxonomy" id="363867"/>
    <lineage>
        <taxon>Bacteria</taxon>
        <taxon>Bacillati</taxon>
        <taxon>Actinomycetota</taxon>
        <taxon>Actinomycetes</taxon>
        <taxon>Propionibacteriales</taxon>
        <taxon>Nocardioidaceae</taxon>
        <taxon>Aeromicrobium</taxon>
    </lineage>
</organism>
<keyword evidence="2" id="KW-1185">Reference proteome</keyword>
<sequence>MFSSGVDDVLLADAVRDGRPDVADVALVVGASAARLGVPLHEVMDHVERAFAGQPPSFEATRAAVLAWADEALVLRADISCEDPLTSLATTAYVRSRLAEIYRGAERDGHLVAHRTVLVVVELPRASSGHELEQSLRALDVAEAMRAVFAGDETVARVSPRRFAALVGRGRADVLTLSMLRILLERALGEDAQPRLWVEELPPAVEGVARVLAGLSE</sequence>
<proteinExistence type="predicted"/>